<proteinExistence type="predicted"/>
<dbReference type="AlphaFoldDB" id="A0A3M4KTV4"/>
<accession>A0A3M4KTV4</accession>
<dbReference type="EMBL" id="RBRB01000200">
    <property type="protein sequence ID" value="RMQ32662.1"/>
    <property type="molecule type" value="Genomic_DNA"/>
</dbReference>
<sequence length="109" mass="11974">MRGTTGMTITDGGAKQPGDIGRVRRAGCVQIVVQVIAGAVEKQADVQGLATRRQDPATRCQAKGILIVSLSLAMAMDILLDLHRPAWQTTLQRERRWIPDIGMFYFGHD</sequence>
<evidence type="ECO:0000313" key="1">
    <source>
        <dbReference type="EMBL" id="RMQ32662.1"/>
    </source>
</evidence>
<reference evidence="1 2" key="1">
    <citation type="submission" date="2018-08" db="EMBL/GenBank/DDBJ databases">
        <title>Recombination of ecologically and evolutionarily significant loci maintains genetic cohesion in the Pseudomonas syringae species complex.</title>
        <authorList>
            <person name="Dillon M."/>
            <person name="Thakur S."/>
            <person name="Almeida R.N.D."/>
            <person name="Weir B.S."/>
            <person name="Guttman D.S."/>
        </authorList>
    </citation>
    <scope>NUCLEOTIDE SEQUENCE [LARGE SCALE GENOMIC DNA]</scope>
    <source>
        <strain evidence="1 2">ICMP 19074</strain>
    </source>
</reference>
<name>A0A3M4KTV4_PSESF</name>
<evidence type="ECO:0000313" key="2">
    <source>
        <dbReference type="Proteomes" id="UP000273140"/>
    </source>
</evidence>
<comment type="caution">
    <text evidence="1">The sequence shown here is derived from an EMBL/GenBank/DDBJ whole genome shotgun (WGS) entry which is preliminary data.</text>
</comment>
<gene>
    <name evidence="1" type="ORF">ALQ07_200112</name>
</gene>
<protein>
    <submittedName>
        <fullName evidence="1">Uncharacterized protein</fullName>
    </submittedName>
</protein>
<organism evidence="1 2">
    <name type="scientific">Pseudomonas syringae pv. actinidiae</name>
    <dbReference type="NCBI Taxonomy" id="103796"/>
    <lineage>
        <taxon>Bacteria</taxon>
        <taxon>Pseudomonadati</taxon>
        <taxon>Pseudomonadota</taxon>
        <taxon>Gammaproteobacteria</taxon>
        <taxon>Pseudomonadales</taxon>
        <taxon>Pseudomonadaceae</taxon>
        <taxon>Pseudomonas</taxon>
        <taxon>Pseudomonas syringae</taxon>
    </lineage>
</organism>
<dbReference type="Proteomes" id="UP000273140">
    <property type="component" value="Unassembled WGS sequence"/>
</dbReference>